<dbReference type="EMBL" id="CAFBNE010000017">
    <property type="protein sequence ID" value="CAB4939116.1"/>
    <property type="molecule type" value="Genomic_DNA"/>
</dbReference>
<gene>
    <name evidence="2" type="ORF">UFOPK3772_00786</name>
</gene>
<feature type="transmembrane region" description="Helical" evidence="1">
    <location>
        <begin position="68"/>
        <end position="90"/>
    </location>
</feature>
<protein>
    <submittedName>
        <fullName evidence="2">Unannotated protein</fullName>
    </submittedName>
</protein>
<sequence>MAEQVDLTGQEPDVWVSAALRVEAPMPSSVWERLDAALQDESHTRASLGMTEGIATVTELAPRRRRPALLTGMIAAALVLVAAGLVIPVMRDSGGRPESIVAAEAPQALPGAIENAAPKSAGDSPAIQMVASGIDYSASTLPADVQQVVDTIGASSARLMSDVQPDASMTEGSEGFTSSLPLLRSCLAWLTGSDRFQALFVDRASFEGSPAAVVAVPSNVGVSILESLEVWIVTLDCTQNNSSILGHATVSLAAN</sequence>
<evidence type="ECO:0000256" key="1">
    <source>
        <dbReference type="SAM" id="Phobius"/>
    </source>
</evidence>
<dbReference type="AlphaFoldDB" id="A0A6J7J7S8"/>
<accession>A0A6J7J7S8</accession>
<proteinExistence type="predicted"/>
<reference evidence="2" key="1">
    <citation type="submission" date="2020-05" db="EMBL/GenBank/DDBJ databases">
        <authorList>
            <person name="Chiriac C."/>
            <person name="Salcher M."/>
            <person name="Ghai R."/>
            <person name="Kavagutti S V."/>
        </authorList>
    </citation>
    <scope>NUCLEOTIDE SEQUENCE</scope>
</reference>
<name>A0A6J7J7S8_9ZZZZ</name>
<organism evidence="2">
    <name type="scientific">freshwater metagenome</name>
    <dbReference type="NCBI Taxonomy" id="449393"/>
    <lineage>
        <taxon>unclassified sequences</taxon>
        <taxon>metagenomes</taxon>
        <taxon>ecological metagenomes</taxon>
    </lineage>
</organism>
<keyword evidence="1" id="KW-0812">Transmembrane</keyword>
<evidence type="ECO:0000313" key="2">
    <source>
        <dbReference type="EMBL" id="CAB4939116.1"/>
    </source>
</evidence>
<keyword evidence="1" id="KW-1133">Transmembrane helix</keyword>
<keyword evidence="1" id="KW-0472">Membrane</keyword>